<accession>A0A2U8H790</accession>
<dbReference type="NCBIfam" id="TIGR00765">
    <property type="entry name" value="yihY_not_rbn"/>
    <property type="match status" value="1"/>
</dbReference>
<keyword evidence="6 7" id="KW-0472">Membrane</keyword>
<evidence type="ECO:0000313" key="9">
    <source>
        <dbReference type="EMBL" id="AWI81752.1"/>
    </source>
</evidence>
<comment type="similarity">
    <text evidence="7">Belongs to the UPF0761 family.</text>
</comment>
<dbReference type="Proteomes" id="UP000244902">
    <property type="component" value="Chromosome"/>
</dbReference>
<dbReference type="HAMAP" id="MF_00672">
    <property type="entry name" value="UPF0761"/>
    <property type="match status" value="1"/>
</dbReference>
<sequence length="416" mass="45526">MSLQSLRDFAELFSARFNATRCPQVASSLAFTTLLALVPLITVTLSVFSNLPGMDQLGISLKIFLLENLLPDRAGKIITTYAIQFSQKAARMTLIGTGLLAVTALMLLATIERVFNHIWGVRKPRPMLLRITVYWFMLTLGPVILGGSVFATGYLVSSSMEWSAHLPWISELSARTLPPLLLGALFSFLYYAVPNHPIRPLHAITGGLSAAVVFFLMQRAFGMFLAQFPTYTLIYGTFAVLPIFLVWLYLSWIVILLGALVTATLPAFLERRLHAPCFPGSDAWAAVSVLLELARAQQAGRTTPFSQLRDHTGLSEPEAETLLGKLGETGWTTRAESGEWVLTQAPERIPLSEVIRRFALDDVAWQAASEGSISALAQRLGHSLRMEGETIASLISAQETGAPDQVPPGQRTDQIG</sequence>
<dbReference type="PANTHER" id="PTHR30213:SF0">
    <property type="entry name" value="UPF0761 MEMBRANE PROTEIN YIHY"/>
    <property type="match status" value="1"/>
</dbReference>
<keyword evidence="3" id="KW-0997">Cell inner membrane</keyword>
<dbReference type="OrthoDB" id="9808671at2"/>
<reference evidence="9 10" key="1">
    <citation type="submission" date="2017-06" db="EMBL/GenBank/DDBJ databases">
        <title>Azoarcus sp. TSNA42 complete genome sequence.</title>
        <authorList>
            <person name="Woo J.-H."/>
            <person name="Kim H.-S."/>
        </authorList>
    </citation>
    <scope>NUCLEOTIDE SEQUENCE [LARGE SCALE GENOMIC DNA]</scope>
    <source>
        <strain evidence="9 10">TSNA42</strain>
    </source>
</reference>
<evidence type="ECO:0000256" key="1">
    <source>
        <dbReference type="ARBA" id="ARBA00004651"/>
    </source>
</evidence>
<evidence type="ECO:0000256" key="5">
    <source>
        <dbReference type="ARBA" id="ARBA00022989"/>
    </source>
</evidence>
<dbReference type="RefSeq" id="WP_108976679.1">
    <property type="nucleotide sequence ID" value="NZ_CP022188.1"/>
</dbReference>
<evidence type="ECO:0000256" key="7">
    <source>
        <dbReference type="HAMAP-Rule" id="MF_00672"/>
    </source>
</evidence>
<dbReference type="Pfam" id="PF03631">
    <property type="entry name" value="Virul_fac_BrkB"/>
    <property type="match status" value="1"/>
</dbReference>
<dbReference type="GO" id="GO:0005886">
    <property type="term" value="C:plasma membrane"/>
    <property type="evidence" value="ECO:0007669"/>
    <property type="project" value="UniProtKB-SubCell"/>
</dbReference>
<dbReference type="AlphaFoldDB" id="A0A2U8H790"/>
<feature type="region of interest" description="Disordered" evidence="8">
    <location>
        <begin position="397"/>
        <end position="416"/>
    </location>
</feature>
<name>A0A2U8H790_9RHOO</name>
<gene>
    <name evidence="9" type="ORF">CEW87_21805</name>
</gene>
<evidence type="ECO:0000256" key="2">
    <source>
        <dbReference type="ARBA" id="ARBA00022475"/>
    </source>
</evidence>
<keyword evidence="4 7" id="KW-0812">Transmembrane</keyword>
<evidence type="ECO:0000256" key="8">
    <source>
        <dbReference type="SAM" id="MobiDB-lite"/>
    </source>
</evidence>
<feature type="transmembrane region" description="Helical" evidence="7">
    <location>
        <begin position="132"/>
        <end position="156"/>
    </location>
</feature>
<keyword evidence="2 7" id="KW-1003">Cell membrane</keyword>
<dbReference type="PANTHER" id="PTHR30213">
    <property type="entry name" value="INNER MEMBRANE PROTEIN YHJD"/>
    <property type="match status" value="1"/>
</dbReference>
<organism evidence="9 10">
    <name type="scientific">Parazoarcus communis</name>
    <dbReference type="NCBI Taxonomy" id="41977"/>
    <lineage>
        <taxon>Bacteria</taxon>
        <taxon>Pseudomonadati</taxon>
        <taxon>Pseudomonadota</taxon>
        <taxon>Betaproteobacteria</taxon>
        <taxon>Rhodocyclales</taxon>
        <taxon>Zoogloeaceae</taxon>
        <taxon>Parazoarcus</taxon>
    </lineage>
</organism>
<dbReference type="EMBL" id="CP022188">
    <property type="protein sequence ID" value="AWI81752.1"/>
    <property type="molecule type" value="Genomic_DNA"/>
</dbReference>
<feature type="transmembrane region" description="Helical" evidence="7">
    <location>
        <begin position="25"/>
        <end position="48"/>
    </location>
</feature>
<feature type="transmembrane region" description="Helical" evidence="7">
    <location>
        <begin position="176"/>
        <end position="193"/>
    </location>
</feature>
<protein>
    <recommendedName>
        <fullName evidence="7">UPF0761 membrane protein CEW87_21805</fullName>
    </recommendedName>
</protein>
<evidence type="ECO:0000256" key="3">
    <source>
        <dbReference type="ARBA" id="ARBA00022519"/>
    </source>
</evidence>
<proteinExistence type="inferred from homology"/>
<feature type="transmembrane region" description="Helical" evidence="7">
    <location>
        <begin position="200"/>
        <end position="221"/>
    </location>
</feature>
<keyword evidence="5 7" id="KW-1133">Transmembrane helix</keyword>
<evidence type="ECO:0000256" key="6">
    <source>
        <dbReference type="ARBA" id="ARBA00023136"/>
    </source>
</evidence>
<evidence type="ECO:0000313" key="10">
    <source>
        <dbReference type="Proteomes" id="UP000244902"/>
    </source>
</evidence>
<feature type="transmembrane region" description="Helical" evidence="7">
    <location>
        <begin position="89"/>
        <end position="111"/>
    </location>
</feature>
<dbReference type="InterPro" id="IPR023679">
    <property type="entry name" value="UPF0761_bac"/>
</dbReference>
<evidence type="ECO:0000256" key="4">
    <source>
        <dbReference type="ARBA" id="ARBA00022692"/>
    </source>
</evidence>
<feature type="transmembrane region" description="Helical" evidence="7">
    <location>
        <begin position="233"/>
        <end position="263"/>
    </location>
</feature>
<dbReference type="InterPro" id="IPR017039">
    <property type="entry name" value="Virul_fac_BrkB"/>
</dbReference>
<comment type="subcellular location">
    <subcellularLocation>
        <location evidence="1 7">Cell membrane</location>
        <topology evidence="1 7">Multi-pass membrane protein</topology>
    </subcellularLocation>
</comment>